<evidence type="ECO:0000313" key="1">
    <source>
        <dbReference type="EMBL" id="PQQ01840.1"/>
    </source>
</evidence>
<protein>
    <submittedName>
        <fullName evidence="1">Uncharacterized protein</fullName>
    </submittedName>
</protein>
<organism evidence="1 2">
    <name type="scientific">Prunus yedoensis var. nudiflora</name>
    <dbReference type="NCBI Taxonomy" id="2094558"/>
    <lineage>
        <taxon>Eukaryota</taxon>
        <taxon>Viridiplantae</taxon>
        <taxon>Streptophyta</taxon>
        <taxon>Embryophyta</taxon>
        <taxon>Tracheophyta</taxon>
        <taxon>Spermatophyta</taxon>
        <taxon>Magnoliopsida</taxon>
        <taxon>eudicotyledons</taxon>
        <taxon>Gunneridae</taxon>
        <taxon>Pentapetalae</taxon>
        <taxon>rosids</taxon>
        <taxon>fabids</taxon>
        <taxon>Rosales</taxon>
        <taxon>Rosaceae</taxon>
        <taxon>Amygdaloideae</taxon>
        <taxon>Amygdaleae</taxon>
        <taxon>Prunus</taxon>
    </lineage>
</organism>
<name>A0A314Y895_PRUYE</name>
<accession>A0A314Y895</accession>
<sequence length="64" mass="6852">MDNVSCMEGLKLDSHSEVIDTDSGGNDLFSPAMIPLNTPTIVAAAETLPPLSHIVLFDLEILLE</sequence>
<reference evidence="1 2" key="1">
    <citation type="submission" date="2018-02" db="EMBL/GenBank/DDBJ databases">
        <title>Draft genome of wild Prunus yedoensis var. nudiflora.</title>
        <authorList>
            <person name="Baek S."/>
            <person name="Kim J.-H."/>
            <person name="Choi K."/>
            <person name="Kim G.-B."/>
            <person name="Cho A."/>
            <person name="Jang H."/>
            <person name="Shin C.-H."/>
            <person name="Yu H.-J."/>
            <person name="Mun J.-H."/>
        </authorList>
    </citation>
    <scope>NUCLEOTIDE SEQUENCE [LARGE SCALE GENOMIC DNA]</scope>
    <source>
        <strain evidence="2">cv. Jeju island</strain>
        <tissue evidence="1">Leaf</tissue>
    </source>
</reference>
<dbReference type="EMBL" id="PJQY01001528">
    <property type="protein sequence ID" value="PQQ01840.1"/>
    <property type="molecule type" value="Genomic_DNA"/>
</dbReference>
<dbReference type="Proteomes" id="UP000250321">
    <property type="component" value="Unassembled WGS sequence"/>
</dbReference>
<comment type="caution">
    <text evidence="1">The sequence shown here is derived from an EMBL/GenBank/DDBJ whole genome shotgun (WGS) entry which is preliminary data.</text>
</comment>
<keyword evidence="2" id="KW-1185">Reference proteome</keyword>
<evidence type="ECO:0000313" key="2">
    <source>
        <dbReference type="Proteomes" id="UP000250321"/>
    </source>
</evidence>
<dbReference type="OrthoDB" id="10427546at2759"/>
<dbReference type="AlphaFoldDB" id="A0A314Y895"/>
<gene>
    <name evidence="1" type="ORF">Pyn_26855</name>
</gene>
<proteinExistence type="predicted"/>